<dbReference type="PATRIC" id="fig|1352.1358.peg.1657"/>
<evidence type="ECO:0000313" key="8">
    <source>
        <dbReference type="EMBL" id="MDC4248239.1"/>
    </source>
</evidence>
<reference evidence="15 17" key="3">
    <citation type="submission" date="2016-04" db="EMBL/GenBank/DDBJ databases">
        <authorList>
            <person name="Millard A."/>
        </authorList>
    </citation>
    <scope>NUCLEOTIDE SEQUENCE [LARGE SCALE GENOMIC DNA]</scope>
    <source>
        <strain evidence="15">Isolate 22</strain>
    </source>
</reference>
<evidence type="ECO:0000313" key="20">
    <source>
        <dbReference type="Proteomes" id="UP000194885"/>
    </source>
</evidence>
<evidence type="ECO:0000313" key="7">
    <source>
        <dbReference type="EMBL" id="MBX4221265.1"/>
    </source>
</evidence>
<dbReference type="Proteomes" id="UP000183509">
    <property type="component" value="Unassembled WGS sequence"/>
</dbReference>
<dbReference type="Proteomes" id="UP000194885">
    <property type="component" value="Unassembled WGS sequence"/>
</dbReference>
<organism evidence="11 20">
    <name type="scientific">Enterococcus faecium</name>
    <name type="common">Streptococcus faecium</name>
    <dbReference type="NCBI Taxonomy" id="1352"/>
    <lineage>
        <taxon>Bacteria</taxon>
        <taxon>Bacillati</taxon>
        <taxon>Bacillota</taxon>
        <taxon>Bacilli</taxon>
        <taxon>Lactobacillales</taxon>
        <taxon>Enterococcaceae</taxon>
        <taxon>Enterococcus</taxon>
    </lineage>
</organism>
<evidence type="ECO:0000313" key="4">
    <source>
        <dbReference type="EMBL" id="KAA0692859.1"/>
    </source>
</evidence>
<dbReference type="EMBL" id="LRHK01000001">
    <property type="protein sequence ID" value="KWX19128.1"/>
    <property type="molecule type" value="Genomic_DNA"/>
</dbReference>
<protein>
    <submittedName>
        <fullName evidence="3">DUF3955 domain-containing protein</fullName>
    </submittedName>
</protein>
<dbReference type="EMBL" id="CP033041">
    <property type="protein sequence ID" value="AYM72923.1"/>
    <property type="molecule type" value="Genomic_DNA"/>
</dbReference>
<reference evidence="8" key="12">
    <citation type="submission" date="2022-05" db="EMBL/GenBank/DDBJ databases">
        <title>Draft genome sequences of Clostridium perfringens strains isolated from Peru.</title>
        <authorList>
            <person name="Hurtado R."/>
            <person name="Lima L."/>
            <person name="Sousa T."/>
            <person name="Jaiswal A.K."/>
            <person name="Tiwari S."/>
            <person name="Maturrano L."/>
            <person name="Brenig B."/>
            <person name="Azevedo V."/>
        </authorList>
    </citation>
    <scope>NUCLEOTIDE SEQUENCE</scope>
    <source>
        <strain evidence="8">CP4</strain>
    </source>
</reference>
<reference evidence="11 20" key="6">
    <citation type="submission" date="2017-05" db="EMBL/GenBank/DDBJ databases">
        <title>The Genome Sequence of Enterococcus faecium 7H8_DIV0219.</title>
        <authorList>
            <consortium name="The Broad Institute Genomics Platform"/>
            <consortium name="The Broad Institute Genomic Center for Infectious Diseases"/>
            <person name="Earl A."/>
            <person name="Manson A."/>
            <person name="Schwartman J."/>
            <person name="Gilmore M."/>
            <person name="Abouelleil A."/>
            <person name="Cao P."/>
            <person name="Chapman S."/>
            <person name="Cusick C."/>
            <person name="Shea T."/>
            <person name="Young S."/>
            <person name="Neafsey D."/>
            <person name="Nusbaum C."/>
            <person name="Birren B."/>
        </authorList>
    </citation>
    <scope>NUCLEOTIDE SEQUENCE [LARGE SCALE GENOMIC DNA]</scope>
    <source>
        <strain evidence="11 20">7H8_DIV0219</strain>
    </source>
</reference>
<evidence type="ECO:0000313" key="5">
    <source>
        <dbReference type="EMBL" id="KAB7576181.1"/>
    </source>
</evidence>
<evidence type="ECO:0000313" key="18">
    <source>
        <dbReference type="Proteomes" id="UP000191171"/>
    </source>
</evidence>
<dbReference type="Proteomes" id="UP000191171">
    <property type="component" value="Unassembled WGS sequence"/>
</dbReference>
<reference evidence="3 23" key="9">
    <citation type="submission" date="2018-10" db="EMBL/GenBank/DDBJ databases">
        <title>Escaping from acidified nitrite in gastric host defense: Transcriptomic basis for resistance to free nitrous acid in Enterococcus faecalis.</title>
        <authorList>
            <person name="Yu Z."/>
            <person name="Shi D."/>
            <person name="Liu W."/>
            <person name="Meng F."/>
        </authorList>
    </citation>
    <scope>NUCLEOTIDE SEQUENCE [LARGE SCALE GENOMIC DNA]</scope>
    <source>
        <strain evidence="3 23">JE1</strain>
    </source>
</reference>
<keyword evidence="1" id="KW-1133">Transmembrane helix</keyword>
<dbReference type="EMBL" id="JARPTX010000015">
    <property type="protein sequence ID" value="MDT2369744.1"/>
    <property type="molecule type" value="Genomic_DNA"/>
</dbReference>
<dbReference type="EMBL" id="WEFP01000001">
    <property type="protein sequence ID" value="KAB7576181.1"/>
    <property type="molecule type" value="Genomic_DNA"/>
</dbReference>
<dbReference type="Pfam" id="PF13127">
    <property type="entry name" value="DUF3955"/>
    <property type="match status" value="1"/>
</dbReference>
<evidence type="ECO:0000313" key="22">
    <source>
        <dbReference type="Proteomes" id="UP000253144"/>
    </source>
</evidence>
<evidence type="ECO:0000313" key="23">
    <source>
        <dbReference type="Proteomes" id="UP000275747"/>
    </source>
</evidence>
<dbReference type="Proteomes" id="UP000249070">
    <property type="component" value="Unassembled WGS sequence"/>
</dbReference>
<evidence type="ECO:0000313" key="24">
    <source>
        <dbReference type="Proteomes" id="UP000448762"/>
    </source>
</evidence>
<evidence type="ECO:0000313" key="17">
    <source>
        <dbReference type="Proteomes" id="UP000183509"/>
    </source>
</evidence>
<reference evidence="7" key="11">
    <citation type="journal article" date="2022" name="J. Anim. Sci.">
        <title>Whole genome sequence analyses-based assessment of virulence potential and antimicrobial susceptibilities and resistance of Enterococcus faecium strains isolated from commercial swine and cattle probiotic products.</title>
        <authorList>
            <person name="Shridhar P.B."/>
            <person name="Amachawadi R.G."/>
            <person name="Tokach M."/>
            <person name="Patel I."/>
            <person name="Gangiredla J."/>
            <person name="Mammel M."/>
            <person name="Nagaraja T.G."/>
        </authorList>
    </citation>
    <scope>NUCLEOTIDE SEQUENCE</scope>
    <source>
        <strain evidence="7">EF215</strain>
    </source>
</reference>
<dbReference type="RefSeq" id="WP_002296638.1">
    <property type="nucleotide sequence ID" value="NZ_AP019394.1"/>
</dbReference>
<evidence type="ECO:0000313" key="21">
    <source>
        <dbReference type="Proteomes" id="UP000249070"/>
    </source>
</evidence>
<keyword evidence="1" id="KW-0472">Membrane</keyword>
<evidence type="ECO:0000313" key="3">
    <source>
        <dbReference type="EMBL" id="AYM72923.1"/>
    </source>
</evidence>
<reference evidence="10 18" key="4">
    <citation type="submission" date="2017-02" db="EMBL/GenBank/DDBJ databases">
        <title>Clonality and virulence of isolates of VRE in Hematopoietic Stem Cell Transplanted (HSCT) patients.</title>
        <authorList>
            <person name="Marchi A.P."/>
            <person name="Martins R.C."/>
            <person name="Marie S.K."/>
            <person name="Levin A.S."/>
            <person name="Costa S.F."/>
        </authorList>
    </citation>
    <scope>NUCLEOTIDE SEQUENCE [LARGE SCALE GENOMIC DNA]</scope>
    <source>
        <strain evidence="10 18">LIM1759</strain>
    </source>
</reference>
<evidence type="ECO:0000313" key="11">
    <source>
        <dbReference type="EMBL" id="OTN94837.1"/>
    </source>
</evidence>
<evidence type="ECO:0000313" key="16">
    <source>
        <dbReference type="Proteomes" id="UP000070452"/>
    </source>
</evidence>
<dbReference type="InterPro" id="IPR025016">
    <property type="entry name" value="DUF3955"/>
</dbReference>
<evidence type="ECO:0000256" key="1">
    <source>
        <dbReference type="SAM" id="Phobius"/>
    </source>
</evidence>
<dbReference type="GeneID" id="66454424"/>
<dbReference type="EMBL" id="JAMWMK010000013">
    <property type="protein sequence ID" value="MDC4248239.1"/>
    <property type="molecule type" value="Genomic_DNA"/>
</dbReference>
<evidence type="ECO:0000313" key="13">
    <source>
        <dbReference type="EMBL" id="PZM55464.1"/>
    </source>
</evidence>
<dbReference type="EMBL" id="JAIFOC010000002">
    <property type="protein sequence ID" value="MBX4221265.1"/>
    <property type="molecule type" value="Genomic_DNA"/>
</dbReference>
<reference evidence="13 21" key="7">
    <citation type="submission" date="2018-05" db="EMBL/GenBank/DDBJ databases">
        <title>Vancomycin-resistant Enterococcus faecium strain from Chelyabinsk, Russia.</title>
        <authorList>
            <person name="Gostev V."/>
            <person name="Goncharov A."/>
            <person name="Kolodzhieva V."/>
            <person name="Suvorov A."/>
            <person name="Sidorenko S."/>
            <person name="Zueva L."/>
        </authorList>
    </citation>
    <scope>NUCLEOTIDE SEQUENCE [LARGE SCALE GENOMIC DNA]</scope>
    <source>
        <strain evidence="13 21">20</strain>
    </source>
</reference>
<evidence type="ECO:0000313" key="15">
    <source>
        <dbReference type="EMBL" id="SAZ07730.1"/>
    </source>
</evidence>
<reference evidence="9" key="13">
    <citation type="submission" date="2023-03" db="EMBL/GenBank/DDBJ databases">
        <authorList>
            <person name="Shen W."/>
            <person name="Cai J."/>
        </authorList>
    </citation>
    <scope>NUCLEOTIDE SEQUENCE</scope>
    <source>
        <strain evidence="9">B1010-2</strain>
    </source>
</reference>
<keyword evidence="1" id="KW-0812">Transmembrane</keyword>
<dbReference type="Proteomes" id="UP001141166">
    <property type="component" value="Unassembled WGS sequence"/>
</dbReference>
<gene>
    <name evidence="12" type="ORF">A5804_001259</name>
    <name evidence="11" type="ORF">A5810_001082</name>
    <name evidence="6" type="ORF">AWT83_11840</name>
    <name evidence="10" type="ORF">B1P95_12080</name>
    <name evidence="3" type="ORF">D9Z05_06485</name>
    <name evidence="13" type="ORF">DKP91_09315</name>
    <name evidence="15" type="ORF">DTPHA_601335</name>
    <name evidence="4" type="ORF">DTX73_01095</name>
    <name evidence="14" type="ORF">EB12_00815</name>
    <name evidence="5" type="ORF">GBM73_02105</name>
    <name evidence="7" type="ORF">KYX88_00110</name>
    <name evidence="8" type="ORF">M3X98_09255</name>
    <name evidence="9" type="ORF">P6Z85_06170</name>
</gene>
<dbReference type="Proteomes" id="UP000070452">
    <property type="component" value="Unassembled WGS sequence"/>
</dbReference>
<dbReference type="Proteomes" id="UP000253144">
    <property type="component" value="Unassembled WGS sequence"/>
</dbReference>
<dbReference type="Proteomes" id="UP000194737">
    <property type="component" value="Unassembled WGS sequence"/>
</dbReference>
<evidence type="ECO:0000313" key="9">
    <source>
        <dbReference type="EMBL" id="MDT2369744.1"/>
    </source>
</evidence>
<dbReference type="Proteomes" id="UP001139644">
    <property type="component" value="Unassembled WGS sequence"/>
</dbReference>
<reference evidence="14 22" key="1">
    <citation type="submission" date="2015-06" db="EMBL/GenBank/DDBJ databases">
        <title>The Genome Sequence of Enterococcus faecium 131EA1.</title>
        <authorList>
            <consortium name="The Broad Institute Genomics Platform"/>
            <consortium name="The Broad Institute Genome Sequencing Center for Infectious Disease"/>
            <person name="Earl A.M."/>
            <person name="Van Tyne D."/>
            <person name="Lebreton F."/>
            <person name="Saavedra J.T."/>
            <person name="Gilmore M.S."/>
            <person name="Manson Mcguire A."/>
            <person name="Clock S."/>
            <person name="Crupain M."/>
            <person name="Rangan U."/>
            <person name="Young S."/>
            <person name="Abouelleil A."/>
            <person name="Cao P."/>
            <person name="Chapman S.B."/>
            <person name="Griggs A."/>
            <person name="Priest M."/>
            <person name="Shea T."/>
            <person name="Wortman J."/>
            <person name="Nusbaum C."/>
            <person name="Birren B."/>
        </authorList>
    </citation>
    <scope>NUCLEOTIDE SEQUENCE [LARGE SCALE GENOMIC DNA]</scope>
    <source>
        <strain evidence="14 22">131EA1</strain>
    </source>
</reference>
<sequence>MKAIHISLLFFASALILFAIHLCSQPYINNNGILVEPAFFCLPLGFLSLLASAGFGFVAFFKRSKQQI</sequence>
<feature type="domain" description="DUF3955" evidence="2">
    <location>
        <begin position="4"/>
        <end position="62"/>
    </location>
</feature>
<dbReference type="EMBL" id="LEQJ01000004">
    <property type="protein sequence ID" value="RBS33559.1"/>
    <property type="molecule type" value="Genomic_DNA"/>
</dbReference>
<dbReference type="Proteomes" id="UP000469871">
    <property type="component" value="Unassembled WGS sequence"/>
</dbReference>
<accession>A0A133CI60</accession>
<evidence type="ECO:0000313" key="10">
    <source>
        <dbReference type="EMBL" id="OOL80232.1"/>
    </source>
</evidence>
<reference evidence="4 24" key="8">
    <citation type="submission" date="2018-07" db="EMBL/GenBank/DDBJ databases">
        <title>High quality draft genome sequencing of Enterococcus faecium exhibiting probiotic potential isolated from mucus of freshwater fish.</title>
        <authorList>
            <person name="El-Jeni R."/>
            <person name="Ghedira K."/>
            <person name="Abdelhak S."/>
            <person name="El-Bour M."/>
            <person name="Bouhaouala-Zahar B."/>
        </authorList>
    </citation>
    <scope>NUCLEOTIDE SEQUENCE [LARGE SCALE GENOMIC DNA]</scope>
    <source>
        <strain evidence="4 24">R.A73</strain>
    </source>
</reference>
<evidence type="ECO:0000313" key="12">
    <source>
        <dbReference type="EMBL" id="OTN99768.1"/>
    </source>
</evidence>
<dbReference type="Proteomes" id="UP000275747">
    <property type="component" value="Chromosome"/>
</dbReference>
<dbReference type="EMBL" id="NGKW01000002">
    <property type="protein sequence ID" value="OTN94837.1"/>
    <property type="molecule type" value="Genomic_DNA"/>
</dbReference>
<dbReference type="EMBL" id="FKLM01000017">
    <property type="protein sequence ID" value="SAZ07730.1"/>
    <property type="molecule type" value="Genomic_DNA"/>
</dbReference>
<evidence type="ECO:0000313" key="14">
    <source>
        <dbReference type="EMBL" id="RBS33559.1"/>
    </source>
</evidence>
<evidence type="ECO:0000313" key="6">
    <source>
        <dbReference type="EMBL" id="KWX19128.1"/>
    </source>
</evidence>
<dbReference type="AlphaFoldDB" id="A0A133CI60"/>
<dbReference type="Proteomes" id="UP001260956">
    <property type="component" value="Unassembled WGS sequence"/>
</dbReference>
<dbReference type="Proteomes" id="UP000448762">
    <property type="component" value="Unassembled WGS sequence"/>
</dbReference>
<reference evidence="5 25" key="10">
    <citation type="submission" date="2019-10" db="EMBL/GenBank/DDBJ databases">
        <title>Evolutionary dynamics of vancomycin-resistant Enterococcus faecium during gastrointestinal tract colonization and bloodstream infection in immunocompromised pediatric patients.</title>
        <authorList>
            <person name="Chilambi G.S."/>
            <person name="Nordstrom H.R."/>
            <person name="Evans D.R."/>
            <person name="Ferrolino J."/>
            <person name="Hayden R.T."/>
            <person name="Maron G.M."/>
            <person name="Vo A.N."/>
            <person name="Gilmore M.S."/>
            <person name="Wolf J."/>
            <person name="Rosch J.W."/>
            <person name="Van Tyne D."/>
        </authorList>
    </citation>
    <scope>NUCLEOTIDE SEQUENCE [LARGE SCALE GENOMIC DNA]</scope>
    <source>
        <strain evidence="5 25">VRECG27</strain>
    </source>
</reference>
<dbReference type="EMBL" id="MVGJ01000079">
    <property type="protein sequence ID" value="OOL80232.1"/>
    <property type="molecule type" value="Genomic_DNA"/>
</dbReference>
<evidence type="ECO:0000313" key="19">
    <source>
        <dbReference type="Proteomes" id="UP000194737"/>
    </source>
</evidence>
<reference evidence="6 16" key="2">
    <citation type="submission" date="2016-01" db="EMBL/GenBank/DDBJ databases">
        <title>Molecular Mechanisms for transfer of large genomic segments between Enterococcus faecium strains.</title>
        <authorList>
            <person name="Garcia-Solache M.A."/>
            <person name="Lebreton F."/>
            <person name="Mclaughlin R.E."/>
            <person name="Whiteaker J.D."/>
            <person name="Gilmore M.S."/>
            <person name="Rice L.B."/>
        </authorList>
    </citation>
    <scope>NUCLEOTIDE SEQUENCE [LARGE SCALE GENOMIC DNA]</scope>
    <source>
        <strain evidence="6 16">D344RRF x C68</strain>
    </source>
</reference>
<evidence type="ECO:0000313" key="25">
    <source>
        <dbReference type="Proteomes" id="UP000469871"/>
    </source>
</evidence>
<evidence type="ECO:0000259" key="2">
    <source>
        <dbReference type="Pfam" id="PF13127"/>
    </source>
</evidence>
<reference evidence="12 19" key="5">
    <citation type="submission" date="2017-05" db="EMBL/GenBank/DDBJ databases">
        <title>The Genome Sequence of Enterococcus faecium 6F2_DIV0138.</title>
        <authorList>
            <consortium name="The Broad Institute Genomics Platform"/>
            <consortium name="The Broad Institute Genomic Center for Infectious Diseases"/>
            <person name="Earl A."/>
            <person name="Manson A."/>
            <person name="Schwartman J."/>
            <person name="Gilmore M."/>
            <person name="Abouelleil A."/>
            <person name="Cao P."/>
            <person name="Chapman S."/>
            <person name="Cusick C."/>
            <person name="Shea T."/>
            <person name="Young S."/>
            <person name="Neafsey D."/>
            <person name="Nusbaum C."/>
            <person name="Birren B."/>
        </authorList>
    </citation>
    <scope>NUCLEOTIDE SEQUENCE [LARGE SCALE GENOMIC DNA]</scope>
    <source>
        <strain evidence="12 19">6F2_DIV0138</strain>
    </source>
</reference>
<dbReference type="EMBL" id="QOVC01000001">
    <property type="protein sequence ID" value="KAA0692859.1"/>
    <property type="molecule type" value="Genomic_DNA"/>
</dbReference>
<name>A0A133CI60_ENTFC</name>
<feature type="transmembrane region" description="Helical" evidence="1">
    <location>
        <begin position="34"/>
        <end position="61"/>
    </location>
</feature>
<dbReference type="EMBL" id="NGLB01000001">
    <property type="protein sequence ID" value="OTN99768.1"/>
    <property type="molecule type" value="Genomic_DNA"/>
</dbReference>
<proteinExistence type="predicted"/>
<dbReference type="EMBL" id="QHGU01000042">
    <property type="protein sequence ID" value="PZM55464.1"/>
    <property type="molecule type" value="Genomic_DNA"/>
</dbReference>